<proteinExistence type="predicted"/>
<comment type="caution">
    <text evidence="2">The sequence shown here is derived from an EMBL/GenBank/DDBJ whole genome shotgun (WGS) entry which is preliminary data.</text>
</comment>
<keyword evidence="1" id="KW-0853">WD repeat</keyword>
<evidence type="ECO:0008006" key="4">
    <source>
        <dbReference type="Google" id="ProtNLM"/>
    </source>
</evidence>
<dbReference type="GO" id="GO:0097361">
    <property type="term" value="C:cytosolic [4Fe-4S] assembly targeting complex"/>
    <property type="evidence" value="ECO:0007669"/>
    <property type="project" value="TreeGrafter"/>
</dbReference>
<protein>
    <recommendedName>
        <fullName evidence="4">WD domain, G-beta repeat protein</fullName>
    </recommendedName>
</protein>
<sequence length="360" mass="42159">MCEEELDIDRITKKKKLVQCQKTVQFACLILKRQISNQSQIKEKCQKQQIQYQQVCTIKQEELCCALSFYHDASLMVVSSKKLIKVFQISNCQFQLIQTLNSHQGNVCCLKFMKKSYRFISGGQDKQIIIWSRDDKQQYFCEQQLKGHSYSITCLELNRSENLIISGSMDDKIKFWILQDEWIQSEIFINHEQPVQALSLSKSEQLLVSCSNNVILLNQVINQGDFQVQQIQKIDLLFPIYRISFINNNIFVFQSSESKLQFYVKENNSLKFFSGQEIQIQPNKQCYQYSPSIYLNEKDLLFFKSGQSINIIKNVNDKQFIVQQSIQLKAIESFIAISEDSQYMGIWDQVSKEIQIRKAI</sequence>
<accession>A0A8S1PRF9</accession>
<evidence type="ECO:0000313" key="2">
    <source>
        <dbReference type="EMBL" id="CAD8105696.1"/>
    </source>
</evidence>
<organism evidence="2 3">
    <name type="scientific">Paramecium sonneborni</name>
    <dbReference type="NCBI Taxonomy" id="65129"/>
    <lineage>
        <taxon>Eukaryota</taxon>
        <taxon>Sar</taxon>
        <taxon>Alveolata</taxon>
        <taxon>Ciliophora</taxon>
        <taxon>Intramacronucleata</taxon>
        <taxon>Oligohymenophorea</taxon>
        <taxon>Peniculida</taxon>
        <taxon>Parameciidae</taxon>
        <taxon>Paramecium</taxon>
    </lineage>
</organism>
<dbReference type="PROSITE" id="PS50294">
    <property type="entry name" value="WD_REPEATS_REGION"/>
    <property type="match status" value="2"/>
</dbReference>
<dbReference type="OrthoDB" id="239865at2759"/>
<dbReference type="PROSITE" id="PS50082">
    <property type="entry name" value="WD_REPEATS_2"/>
    <property type="match status" value="2"/>
</dbReference>
<feature type="repeat" description="WD" evidence="1">
    <location>
        <begin position="145"/>
        <end position="176"/>
    </location>
</feature>
<dbReference type="Pfam" id="PF00400">
    <property type="entry name" value="WD40"/>
    <property type="match status" value="3"/>
</dbReference>
<evidence type="ECO:0000256" key="1">
    <source>
        <dbReference type="PROSITE-ProRule" id="PRU00221"/>
    </source>
</evidence>
<dbReference type="EMBL" id="CAJJDN010000085">
    <property type="protein sequence ID" value="CAD8105696.1"/>
    <property type="molecule type" value="Genomic_DNA"/>
</dbReference>
<reference evidence="2" key="1">
    <citation type="submission" date="2021-01" db="EMBL/GenBank/DDBJ databases">
        <authorList>
            <consortium name="Genoscope - CEA"/>
            <person name="William W."/>
        </authorList>
    </citation>
    <scope>NUCLEOTIDE SEQUENCE</scope>
</reference>
<dbReference type="GO" id="GO:0016226">
    <property type="term" value="P:iron-sulfur cluster assembly"/>
    <property type="evidence" value="ECO:0007669"/>
    <property type="project" value="TreeGrafter"/>
</dbReference>
<dbReference type="PANTHER" id="PTHR19920:SF0">
    <property type="entry name" value="CYTOSOLIC IRON-SULFUR PROTEIN ASSEMBLY PROTEIN CIAO1-RELATED"/>
    <property type="match status" value="1"/>
</dbReference>
<dbReference type="PANTHER" id="PTHR19920">
    <property type="entry name" value="WD40 PROTEIN CIAO1"/>
    <property type="match status" value="1"/>
</dbReference>
<evidence type="ECO:0000313" key="3">
    <source>
        <dbReference type="Proteomes" id="UP000692954"/>
    </source>
</evidence>
<dbReference type="InterPro" id="IPR001680">
    <property type="entry name" value="WD40_rpt"/>
</dbReference>
<dbReference type="SMART" id="SM00320">
    <property type="entry name" value="WD40"/>
    <property type="match status" value="4"/>
</dbReference>
<gene>
    <name evidence="2" type="ORF">PSON_ATCC_30995.1.T0850055</name>
</gene>
<name>A0A8S1PRF9_9CILI</name>
<dbReference type="Proteomes" id="UP000692954">
    <property type="component" value="Unassembled WGS sequence"/>
</dbReference>
<dbReference type="AlphaFoldDB" id="A0A8S1PRF9"/>
<feature type="repeat" description="WD" evidence="1">
    <location>
        <begin position="100"/>
        <end position="132"/>
    </location>
</feature>
<keyword evidence="3" id="KW-1185">Reference proteome</keyword>